<evidence type="ECO:0000256" key="3">
    <source>
        <dbReference type="ARBA" id="ARBA00014962"/>
    </source>
</evidence>
<sequence length="115" mass="13108">MIDIAFAQGKGQSDPTAALLFQFLFFTGILVIFYFLIIRPQRKERERHRKLIASLRKGDKVITTSGVWGTVVEIGERTVTLKVDANAKITFSKEAIAGFQPNYEKKEKEKEKEES</sequence>
<keyword evidence="10 11" id="KW-0472">Membrane</keyword>
<dbReference type="EMBL" id="DRNB01000278">
    <property type="protein sequence ID" value="HHJ64754.1"/>
    <property type="molecule type" value="Genomic_DNA"/>
</dbReference>
<evidence type="ECO:0000256" key="1">
    <source>
        <dbReference type="ARBA" id="ARBA00004162"/>
    </source>
</evidence>
<dbReference type="NCBIfam" id="TIGR00739">
    <property type="entry name" value="yajC"/>
    <property type="match status" value="1"/>
</dbReference>
<proteinExistence type="inferred from homology"/>
<keyword evidence="8 11" id="KW-1133">Transmembrane helix</keyword>
<evidence type="ECO:0000256" key="11">
    <source>
        <dbReference type="SAM" id="Phobius"/>
    </source>
</evidence>
<evidence type="ECO:0000256" key="4">
    <source>
        <dbReference type="ARBA" id="ARBA00022448"/>
    </source>
</evidence>
<evidence type="ECO:0000256" key="7">
    <source>
        <dbReference type="ARBA" id="ARBA00022927"/>
    </source>
</evidence>
<dbReference type="SMART" id="SM01323">
    <property type="entry name" value="YajC"/>
    <property type="match status" value="1"/>
</dbReference>
<dbReference type="Proteomes" id="UP000885792">
    <property type="component" value="Unassembled WGS sequence"/>
</dbReference>
<evidence type="ECO:0000256" key="10">
    <source>
        <dbReference type="ARBA" id="ARBA00023136"/>
    </source>
</evidence>
<dbReference type="InterPro" id="IPR003849">
    <property type="entry name" value="Preprotein_translocase_YajC"/>
</dbReference>
<evidence type="ECO:0000256" key="5">
    <source>
        <dbReference type="ARBA" id="ARBA00022475"/>
    </source>
</evidence>
<accession>A0A7C5Q2Y7</accession>
<comment type="similarity">
    <text evidence="2">Belongs to the YajC family.</text>
</comment>
<evidence type="ECO:0000256" key="8">
    <source>
        <dbReference type="ARBA" id="ARBA00022989"/>
    </source>
</evidence>
<dbReference type="PANTHER" id="PTHR33909">
    <property type="entry name" value="SEC TRANSLOCON ACCESSORY COMPLEX SUBUNIT YAJC"/>
    <property type="match status" value="1"/>
</dbReference>
<keyword evidence="7" id="KW-0653">Protein transport</keyword>
<keyword evidence="5" id="KW-1003">Cell membrane</keyword>
<dbReference type="GO" id="GO:0015031">
    <property type="term" value="P:protein transport"/>
    <property type="evidence" value="ECO:0007669"/>
    <property type="project" value="UniProtKB-KW"/>
</dbReference>
<evidence type="ECO:0000313" key="12">
    <source>
        <dbReference type="EMBL" id="HHJ64754.1"/>
    </source>
</evidence>
<feature type="transmembrane region" description="Helical" evidence="11">
    <location>
        <begin position="19"/>
        <end position="38"/>
    </location>
</feature>
<evidence type="ECO:0000256" key="2">
    <source>
        <dbReference type="ARBA" id="ARBA00006742"/>
    </source>
</evidence>
<reference evidence="12" key="1">
    <citation type="journal article" date="2020" name="mSystems">
        <title>Genome- and Community-Level Interaction Insights into Carbon Utilization and Element Cycling Functions of Hydrothermarchaeota in Hydrothermal Sediment.</title>
        <authorList>
            <person name="Zhou Z."/>
            <person name="Liu Y."/>
            <person name="Xu W."/>
            <person name="Pan J."/>
            <person name="Luo Z.H."/>
            <person name="Li M."/>
        </authorList>
    </citation>
    <scope>NUCLEOTIDE SEQUENCE [LARGE SCALE GENOMIC DNA]</scope>
    <source>
        <strain evidence="12">HyVt-501</strain>
    </source>
</reference>
<evidence type="ECO:0000256" key="6">
    <source>
        <dbReference type="ARBA" id="ARBA00022692"/>
    </source>
</evidence>
<dbReference type="AlphaFoldDB" id="A0A7C5Q2Y7"/>
<comment type="subcellular location">
    <subcellularLocation>
        <location evidence="1">Cell membrane</location>
        <topology evidence="1">Single-pass membrane protein</topology>
    </subcellularLocation>
</comment>
<organism evidence="12">
    <name type="scientific">Aquifex aeolicus</name>
    <dbReference type="NCBI Taxonomy" id="63363"/>
    <lineage>
        <taxon>Bacteria</taxon>
        <taxon>Pseudomonadati</taxon>
        <taxon>Aquificota</taxon>
        <taxon>Aquificia</taxon>
        <taxon>Aquificales</taxon>
        <taxon>Aquificaceae</taxon>
        <taxon>Aquifex</taxon>
    </lineage>
</organism>
<name>A0A7C5Q2Y7_AQUAO</name>
<dbReference type="PANTHER" id="PTHR33909:SF1">
    <property type="entry name" value="SEC TRANSLOCON ACCESSORY COMPLEX SUBUNIT YAJC"/>
    <property type="match status" value="1"/>
</dbReference>
<dbReference type="GO" id="GO:0005886">
    <property type="term" value="C:plasma membrane"/>
    <property type="evidence" value="ECO:0007669"/>
    <property type="project" value="UniProtKB-SubCell"/>
</dbReference>
<protein>
    <recommendedName>
        <fullName evidence="3">Sec translocon accessory complex subunit YajC</fullName>
    </recommendedName>
</protein>
<gene>
    <name evidence="12" type="primary">yajC</name>
    <name evidence="12" type="ORF">ENJ61_07595</name>
</gene>
<keyword evidence="6 11" id="KW-0812">Transmembrane</keyword>
<evidence type="ECO:0000256" key="9">
    <source>
        <dbReference type="ARBA" id="ARBA00023010"/>
    </source>
</evidence>
<keyword evidence="4" id="KW-0813">Transport</keyword>
<dbReference type="Pfam" id="PF02699">
    <property type="entry name" value="YajC"/>
    <property type="match status" value="1"/>
</dbReference>
<dbReference type="PRINTS" id="PR01853">
    <property type="entry name" value="YAJCTRNLCASE"/>
</dbReference>
<comment type="caution">
    <text evidence="12">The sequence shown here is derived from an EMBL/GenBank/DDBJ whole genome shotgun (WGS) entry which is preliminary data.</text>
</comment>
<keyword evidence="9" id="KW-0811">Translocation</keyword>